<protein>
    <submittedName>
        <fullName evidence="3">Uncharacterized protein</fullName>
    </submittedName>
</protein>
<accession>A0A0D6PVK3</accession>
<evidence type="ECO:0000256" key="2">
    <source>
        <dbReference type="SAM" id="Phobius"/>
    </source>
</evidence>
<feature type="transmembrane region" description="Helical" evidence="2">
    <location>
        <begin position="69"/>
        <end position="91"/>
    </location>
</feature>
<keyword evidence="2" id="KW-1133">Transmembrane helix</keyword>
<gene>
    <name evidence="3" type="ORF">Geu3261_0020_010</name>
</gene>
<keyword evidence="2" id="KW-0472">Membrane</keyword>
<evidence type="ECO:0000256" key="1">
    <source>
        <dbReference type="SAM" id="Coils"/>
    </source>
</evidence>
<dbReference type="EMBL" id="BANI01000020">
    <property type="protein sequence ID" value="GAN95347.1"/>
    <property type="molecule type" value="Genomic_DNA"/>
</dbReference>
<reference evidence="3 4" key="1">
    <citation type="submission" date="2012-11" db="EMBL/GenBank/DDBJ databases">
        <title>Whole genome sequence of Gluconacetobacter europaeus NBRC3261.</title>
        <authorList>
            <person name="Azuma Y."/>
            <person name="Higashiura N."/>
            <person name="Hirakawa H."/>
            <person name="Matsushita K."/>
        </authorList>
    </citation>
    <scope>NUCLEOTIDE SEQUENCE [LARGE SCALE GENOMIC DNA]</scope>
    <source>
        <strain evidence="3 4">NBRC 3261</strain>
    </source>
</reference>
<organism evidence="3 4">
    <name type="scientific">Komagataeibacter europaeus NBRC 3261</name>
    <dbReference type="NCBI Taxonomy" id="1234669"/>
    <lineage>
        <taxon>Bacteria</taxon>
        <taxon>Pseudomonadati</taxon>
        <taxon>Pseudomonadota</taxon>
        <taxon>Alphaproteobacteria</taxon>
        <taxon>Acetobacterales</taxon>
        <taxon>Acetobacteraceae</taxon>
        <taxon>Komagataeibacter</taxon>
    </lineage>
</organism>
<keyword evidence="1" id="KW-0175">Coiled coil</keyword>
<proteinExistence type="predicted"/>
<dbReference type="Proteomes" id="UP000032675">
    <property type="component" value="Unassembled WGS sequence"/>
</dbReference>
<sequence>MPGNLMFILWRLLGFGEDPQLRDRLVRVETKVESTETDLAALRVEVRTLSTEMRECMGQLIGGMKAVKAIGTAIVGLITIIGTVAAALFAYPPFCDWVTHLLQGGHP</sequence>
<comment type="caution">
    <text evidence="3">The sequence shown here is derived from an EMBL/GenBank/DDBJ whole genome shotgun (WGS) entry which is preliminary data.</text>
</comment>
<keyword evidence="2" id="KW-0812">Transmembrane</keyword>
<dbReference type="AlphaFoldDB" id="A0A0D6PVK3"/>
<evidence type="ECO:0000313" key="3">
    <source>
        <dbReference type="EMBL" id="GAN95347.1"/>
    </source>
</evidence>
<feature type="coiled-coil region" evidence="1">
    <location>
        <begin position="25"/>
        <end position="52"/>
    </location>
</feature>
<evidence type="ECO:0000313" key="4">
    <source>
        <dbReference type="Proteomes" id="UP000032675"/>
    </source>
</evidence>
<name>A0A0D6PVK3_KOMEU</name>